<protein>
    <submittedName>
        <fullName evidence="1">Uncharacterized protein</fullName>
    </submittedName>
</protein>
<name>A0A7W8JI34_9BACL</name>
<dbReference type="AlphaFoldDB" id="A0A7W8JI34"/>
<evidence type="ECO:0000313" key="2">
    <source>
        <dbReference type="Proteomes" id="UP000583699"/>
    </source>
</evidence>
<dbReference type="Proteomes" id="UP000583699">
    <property type="component" value="Unassembled WGS sequence"/>
</dbReference>
<comment type="caution">
    <text evidence="1">The sequence shown here is derived from an EMBL/GenBank/DDBJ whole genome shotgun (WGS) entry which is preliminary data.</text>
</comment>
<evidence type="ECO:0000313" key="1">
    <source>
        <dbReference type="EMBL" id="MBB5356021.1"/>
    </source>
</evidence>
<sequence length="29" mass="3601">MEVFLYVGKCRIFDKEIEKQEYYNILCIL</sequence>
<reference evidence="1 2" key="1">
    <citation type="submission" date="2020-08" db="EMBL/GenBank/DDBJ databases">
        <title>Genomic Encyclopedia of Type Strains, Phase IV (KMG-IV): sequencing the most valuable type-strain genomes for metagenomic binning, comparative biology and taxonomic classification.</title>
        <authorList>
            <person name="Goeker M."/>
        </authorList>
    </citation>
    <scope>NUCLEOTIDE SEQUENCE [LARGE SCALE GENOMIC DNA]</scope>
    <source>
        <strain evidence="1 2">DSM 19169</strain>
    </source>
</reference>
<keyword evidence="2" id="KW-1185">Reference proteome</keyword>
<gene>
    <name evidence="1" type="ORF">HNR43_002001</name>
</gene>
<organism evidence="1 2">
    <name type="scientific">Anoxybacillus mongoliensis</name>
    <dbReference type="NCBI Taxonomy" id="452565"/>
    <lineage>
        <taxon>Bacteria</taxon>
        <taxon>Bacillati</taxon>
        <taxon>Bacillota</taxon>
        <taxon>Bacilli</taxon>
        <taxon>Bacillales</taxon>
        <taxon>Anoxybacillaceae</taxon>
        <taxon>Anoxybacillus</taxon>
    </lineage>
</organism>
<accession>A0A7W8JI34</accession>
<dbReference type="EMBL" id="JACHEQ010000010">
    <property type="protein sequence ID" value="MBB5356021.1"/>
    <property type="molecule type" value="Genomic_DNA"/>
</dbReference>
<proteinExistence type="predicted"/>